<dbReference type="HOGENOM" id="CLU_1981974_0_0_1"/>
<proteinExistence type="inferred from homology"/>
<dbReference type="OrthoDB" id="2116030at2759"/>
<reference evidence="4 5" key="1">
    <citation type="journal article" date="2007" name="Proc. Natl. Acad. Sci. U.S.A.">
        <title>Independent sorting-out of thousands of duplicated gene pairs in two yeast species descended from a whole-genome duplication.</title>
        <authorList>
            <person name="Scannell D.R."/>
            <person name="Frank A.C."/>
            <person name="Conant G.C."/>
            <person name="Byrne K.P."/>
            <person name="Woolfit M."/>
            <person name="Wolfe K.H."/>
        </authorList>
    </citation>
    <scope>NUCLEOTIDE SEQUENCE [LARGE SCALE GENOMIC DNA]</scope>
    <source>
        <strain evidence="5">ATCC 22028 / DSM 70294 / BCRC 21397 / CBS 2163 / NBRC 10782 / NRRL Y-8283 / UCD 57-17</strain>
    </source>
</reference>
<evidence type="ECO:0000256" key="3">
    <source>
        <dbReference type="ARBA" id="ARBA00043970"/>
    </source>
</evidence>
<dbReference type="KEGG" id="vpo:Kpol_380p10"/>
<dbReference type="Pfam" id="PF10937">
    <property type="entry name" value="Kgd4-YMR31"/>
    <property type="match status" value="1"/>
</dbReference>
<dbReference type="RefSeq" id="XP_001642749.1">
    <property type="nucleotide sequence ID" value="XM_001642699.1"/>
</dbReference>
<dbReference type="GO" id="GO:0006099">
    <property type="term" value="P:tricarboxylic acid cycle"/>
    <property type="evidence" value="ECO:0007669"/>
    <property type="project" value="EnsemblFungi"/>
</dbReference>
<dbReference type="eggNOG" id="ENOG502S4IB">
    <property type="taxonomic scope" value="Eukaryota"/>
</dbReference>
<name>A7TS69_VANPO</name>
<protein>
    <submittedName>
        <fullName evidence="4">Uncharacterized protein</fullName>
    </submittedName>
</protein>
<keyword evidence="2" id="KW-0496">Mitochondrion</keyword>
<dbReference type="OMA" id="AYEPMIK"/>
<comment type="subcellular location">
    <subcellularLocation>
        <location evidence="1">Mitochondrion</location>
    </subcellularLocation>
</comment>
<dbReference type="GO" id="GO:0005761">
    <property type="term" value="C:mitochondrial ribosome"/>
    <property type="evidence" value="ECO:0007669"/>
    <property type="project" value="EnsemblFungi"/>
</dbReference>
<organism evidence="5">
    <name type="scientific">Vanderwaltozyma polyspora (strain ATCC 22028 / DSM 70294 / BCRC 21397 / CBS 2163 / NBRC 10782 / NRRL Y-8283 / UCD 57-17)</name>
    <name type="common">Kluyveromyces polysporus</name>
    <dbReference type="NCBI Taxonomy" id="436907"/>
    <lineage>
        <taxon>Eukaryota</taxon>
        <taxon>Fungi</taxon>
        <taxon>Dikarya</taxon>
        <taxon>Ascomycota</taxon>
        <taxon>Saccharomycotina</taxon>
        <taxon>Saccharomycetes</taxon>
        <taxon>Saccharomycetales</taxon>
        <taxon>Saccharomycetaceae</taxon>
        <taxon>Vanderwaltozyma</taxon>
    </lineage>
</organism>
<dbReference type="GO" id="GO:0006103">
    <property type="term" value="P:2-oxoglutarate metabolic process"/>
    <property type="evidence" value="ECO:0007669"/>
    <property type="project" value="EnsemblFungi"/>
</dbReference>
<accession>A7TS69</accession>
<sequence length="126" mass="13729">MRQTTIRFAKAYTPMIKFVGTKHPILQHEAGVVMAHPCTMDGLIPGSKDCTSVSEYLSKLRPFVVVPYNNPNKGNIKAGAKFTGTKFTDRPLMAGEVSAISELPARFRFKPMDEAELDSINGGGAI</sequence>
<dbReference type="EMBL" id="DS480500">
    <property type="protein sequence ID" value="EDO14891.1"/>
    <property type="molecule type" value="Genomic_DNA"/>
</dbReference>
<gene>
    <name evidence="4" type="ORF">Kpol_380p10</name>
</gene>
<dbReference type="GO" id="GO:0045252">
    <property type="term" value="C:oxoglutarate dehydrogenase complex"/>
    <property type="evidence" value="ECO:0007669"/>
    <property type="project" value="EnsemblFungi"/>
</dbReference>
<dbReference type="Proteomes" id="UP000000267">
    <property type="component" value="Unassembled WGS sequence"/>
</dbReference>
<dbReference type="GO" id="GO:0003735">
    <property type="term" value="F:structural constituent of ribosome"/>
    <property type="evidence" value="ECO:0007669"/>
    <property type="project" value="EnsemblFungi"/>
</dbReference>
<comment type="similarity">
    <text evidence="3">Belongs to the alpha-ketoglutarate dehydrogenase component 4 family.</text>
</comment>
<dbReference type="PhylomeDB" id="A7TS69"/>
<dbReference type="InterPro" id="IPR020373">
    <property type="entry name" value="Kgd4/YMR-31"/>
</dbReference>
<dbReference type="GO" id="GO:0004591">
    <property type="term" value="F:oxoglutarate dehydrogenase (succinyl-transferring) activity"/>
    <property type="evidence" value="ECO:0007669"/>
    <property type="project" value="EnsemblFungi"/>
</dbReference>
<dbReference type="FunCoup" id="A7TS69">
    <property type="interactions" value="103"/>
</dbReference>
<evidence type="ECO:0000256" key="2">
    <source>
        <dbReference type="ARBA" id="ARBA00023128"/>
    </source>
</evidence>
<dbReference type="PANTHER" id="PTHR31601">
    <property type="entry name" value="28S RIBOSOMAL PROTEIN S36, MITOCHONDRIAL"/>
    <property type="match status" value="1"/>
</dbReference>
<dbReference type="PANTHER" id="PTHR31601:SF2">
    <property type="entry name" value="ALPHA-KETOGLUTARATE DEHYDROGENASE COMPONENT 4"/>
    <property type="match status" value="1"/>
</dbReference>
<evidence type="ECO:0000256" key="1">
    <source>
        <dbReference type="ARBA" id="ARBA00004173"/>
    </source>
</evidence>
<dbReference type="GeneID" id="5542919"/>
<evidence type="ECO:0000313" key="5">
    <source>
        <dbReference type="Proteomes" id="UP000000267"/>
    </source>
</evidence>
<evidence type="ECO:0000313" key="4">
    <source>
        <dbReference type="EMBL" id="EDO14891.1"/>
    </source>
</evidence>
<keyword evidence="5" id="KW-1185">Reference proteome</keyword>
<dbReference type="InParanoid" id="A7TS69"/>
<dbReference type="AlphaFoldDB" id="A7TS69"/>